<organism evidence="2 3">
    <name type="scientific">Symbiodinium pilosum</name>
    <name type="common">Dinoflagellate</name>
    <dbReference type="NCBI Taxonomy" id="2952"/>
    <lineage>
        <taxon>Eukaryota</taxon>
        <taxon>Sar</taxon>
        <taxon>Alveolata</taxon>
        <taxon>Dinophyceae</taxon>
        <taxon>Suessiales</taxon>
        <taxon>Symbiodiniaceae</taxon>
        <taxon>Symbiodinium</taxon>
    </lineage>
</organism>
<proteinExistence type="predicted"/>
<feature type="region of interest" description="Disordered" evidence="1">
    <location>
        <begin position="1"/>
        <end position="30"/>
    </location>
</feature>
<feature type="non-terminal residue" evidence="2">
    <location>
        <position position="318"/>
    </location>
</feature>
<reference evidence="2" key="1">
    <citation type="submission" date="2021-02" db="EMBL/GenBank/DDBJ databases">
        <authorList>
            <person name="Dougan E. K."/>
            <person name="Rhodes N."/>
            <person name="Thang M."/>
            <person name="Chan C."/>
        </authorList>
    </citation>
    <scope>NUCLEOTIDE SEQUENCE</scope>
</reference>
<evidence type="ECO:0000256" key="1">
    <source>
        <dbReference type="SAM" id="MobiDB-lite"/>
    </source>
</evidence>
<accession>A0A812Y6E7</accession>
<protein>
    <submittedName>
        <fullName evidence="2">MAT2B protein</fullName>
    </submittedName>
</protein>
<dbReference type="EMBL" id="CAJNIZ010047248">
    <property type="protein sequence ID" value="CAE7764709.1"/>
    <property type="molecule type" value="Genomic_DNA"/>
</dbReference>
<evidence type="ECO:0000313" key="3">
    <source>
        <dbReference type="Proteomes" id="UP000649617"/>
    </source>
</evidence>
<evidence type="ECO:0000313" key="2">
    <source>
        <dbReference type="EMBL" id="CAE7764709.1"/>
    </source>
</evidence>
<sequence>MTGRRPDTPPRYRYVRSGTSDDEQDCNGDSSKVLAARRRAGSLGRPVQISRRLDRQRHGGTALIEGKPAAPALHALQAPALLKLGQLGLDAPPSFETFLPAPRPSEKMLGMEVSNPPYCHLGSDPVASAIPAFARPSPGKPVFQRSQSVGRNVQRESAFLRPPVGTVGTLLGHLQMPVVPFGLPPPFGHTMAAPLAPAAPASHSCPFPPSQTFANSLPVSGSLAECHQADAELRTQSHLRPPPLQMTPQTHLPTGHDCQQKIQHVTSNPQTHAFAQGVFPTSTALHLEQSPWHRDQLVPEPEQVTTQKYRETREPQAG</sequence>
<feature type="compositionally biased region" description="Basic and acidic residues" evidence="1">
    <location>
        <begin position="308"/>
        <end position="318"/>
    </location>
</feature>
<name>A0A812Y6E7_SYMPI</name>
<keyword evidence="3" id="KW-1185">Reference proteome</keyword>
<dbReference type="Proteomes" id="UP000649617">
    <property type="component" value="Unassembled WGS sequence"/>
</dbReference>
<feature type="compositionally biased region" description="Basic and acidic residues" evidence="1">
    <location>
        <begin position="1"/>
        <end position="10"/>
    </location>
</feature>
<comment type="caution">
    <text evidence="2">The sequence shown here is derived from an EMBL/GenBank/DDBJ whole genome shotgun (WGS) entry which is preliminary data.</text>
</comment>
<gene>
    <name evidence="2" type="primary">MAT2B</name>
    <name evidence="2" type="ORF">SPIL2461_LOCUS22394</name>
</gene>
<dbReference type="AlphaFoldDB" id="A0A812Y6E7"/>
<feature type="region of interest" description="Disordered" evidence="1">
    <location>
        <begin position="290"/>
        <end position="318"/>
    </location>
</feature>